<dbReference type="InterPro" id="IPR016032">
    <property type="entry name" value="Sig_transdc_resp-reg_C-effctor"/>
</dbReference>
<dbReference type="InterPro" id="IPR001867">
    <property type="entry name" value="OmpR/PhoB-type_DNA-bd"/>
</dbReference>
<dbReference type="PATRIC" id="fig|1307436.3.peg.4385"/>
<name>W7KSF4_CYTFI</name>
<evidence type="ECO:0000256" key="4">
    <source>
        <dbReference type="PROSITE-ProRule" id="PRU01091"/>
    </source>
</evidence>
<proteinExistence type="predicted"/>
<feature type="domain" description="OmpR/PhoB-type" evidence="5">
    <location>
        <begin position="7"/>
        <end position="94"/>
    </location>
</feature>
<dbReference type="CDD" id="cd00383">
    <property type="entry name" value="trans_reg_C"/>
    <property type="match status" value="1"/>
</dbReference>
<dbReference type="GO" id="GO:0006355">
    <property type="term" value="P:regulation of DNA-templated transcription"/>
    <property type="evidence" value="ECO:0007669"/>
    <property type="project" value="InterPro"/>
</dbReference>
<dbReference type="PROSITE" id="PS51755">
    <property type="entry name" value="OMPR_PHOB"/>
    <property type="match status" value="1"/>
</dbReference>
<evidence type="ECO:0000313" key="6">
    <source>
        <dbReference type="EMBL" id="EWG09113.1"/>
    </source>
</evidence>
<evidence type="ECO:0000313" key="7">
    <source>
        <dbReference type="Proteomes" id="UP000019270"/>
    </source>
</evidence>
<sequence>MKLGSLLSFITIAGTIREPKPDSYELFFEDKEILLTPKEFAMVHLFINNRNKVFSRNHLIESVWGYGVSIEDRTIDSHVRNIREKLRKTGFPAD</sequence>
<gene>
    <name evidence="6" type="ORF">PBF_20538</name>
</gene>
<keyword evidence="1" id="KW-0805">Transcription regulation</keyword>
<dbReference type="SMART" id="SM00862">
    <property type="entry name" value="Trans_reg_C"/>
    <property type="match status" value="1"/>
</dbReference>
<reference evidence="7" key="1">
    <citation type="submission" date="2013-03" db="EMBL/GenBank/DDBJ databases">
        <title>Draft genome sequence of Bacillus firmus DS1.</title>
        <authorList>
            <person name="Peng D."/>
            <person name="Zhu L."/>
            <person name="Sun M."/>
        </authorList>
    </citation>
    <scope>NUCLEOTIDE SEQUENCE [LARGE SCALE GENOMIC DNA]</scope>
    <source>
        <strain evidence="7">DS1</strain>
    </source>
</reference>
<evidence type="ECO:0000259" key="5">
    <source>
        <dbReference type="PROSITE" id="PS51755"/>
    </source>
</evidence>
<evidence type="ECO:0000256" key="2">
    <source>
        <dbReference type="ARBA" id="ARBA00023125"/>
    </source>
</evidence>
<dbReference type="EMBL" id="APVL01000021">
    <property type="protein sequence ID" value="EWG09113.1"/>
    <property type="molecule type" value="Genomic_DNA"/>
</dbReference>
<dbReference type="GO" id="GO:0000160">
    <property type="term" value="P:phosphorelay signal transduction system"/>
    <property type="evidence" value="ECO:0007669"/>
    <property type="project" value="InterPro"/>
</dbReference>
<dbReference type="AlphaFoldDB" id="W7KSF4"/>
<reference evidence="6 7" key="2">
    <citation type="journal article" date="2016" name="Sci. Rep.">
        <title>A novel serine protease, Sep1, from Bacillus firmus DS-1 has nematicidal activity and degrades multiple intestinal-associated nematode proteins.</title>
        <authorList>
            <person name="Geng C."/>
            <person name="Nie X."/>
            <person name="Tang Z."/>
            <person name="Zhang Y."/>
            <person name="Lin J."/>
            <person name="Sun M."/>
            <person name="Peng D."/>
        </authorList>
    </citation>
    <scope>NUCLEOTIDE SEQUENCE [LARGE SCALE GENOMIC DNA]</scope>
    <source>
        <strain evidence="6 7">DS1</strain>
    </source>
</reference>
<organism evidence="6 7">
    <name type="scientific">Cytobacillus firmus DS1</name>
    <dbReference type="NCBI Taxonomy" id="1307436"/>
    <lineage>
        <taxon>Bacteria</taxon>
        <taxon>Bacillati</taxon>
        <taxon>Bacillota</taxon>
        <taxon>Bacilli</taxon>
        <taxon>Bacillales</taxon>
        <taxon>Bacillaceae</taxon>
        <taxon>Cytobacillus</taxon>
    </lineage>
</organism>
<comment type="caution">
    <text evidence="6">The sequence shown here is derived from an EMBL/GenBank/DDBJ whole genome shotgun (WGS) entry which is preliminary data.</text>
</comment>
<keyword evidence="2 4" id="KW-0238">DNA-binding</keyword>
<dbReference type="Pfam" id="PF00486">
    <property type="entry name" value="Trans_reg_C"/>
    <property type="match status" value="1"/>
</dbReference>
<dbReference type="SUPFAM" id="SSF46894">
    <property type="entry name" value="C-terminal effector domain of the bipartite response regulators"/>
    <property type="match status" value="1"/>
</dbReference>
<protein>
    <submittedName>
        <fullName evidence="6">Transcriptional regulatory protein SrrA</fullName>
    </submittedName>
</protein>
<feature type="DNA-binding region" description="OmpR/PhoB-type" evidence="4">
    <location>
        <begin position="7"/>
        <end position="94"/>
    </location>
</feature>
<dbReference type="Gene3D" id="1.10.10.10">
    <property type="entry name" value="Winged helix-like DNA-binding domain superfamily/Winged helix DNA-binding domain"/>
    <property type="match status" value="1"/>
</dbReference>
<dbReference type="InterPro" id="IPR036388">
    <property type="entry name" value="WH-like_DNA-bd_sf"/>
</dbReference>
<dbReference type="Proteomes" id="UP000019270">
    <property type="component" value="Unassembled WGS sequence"/>
</dbReference>
<accession>W7KSF4</accession>
<keyword evidence="3" id="KW-0804">Transcription</keyword>
<evidence type="ECO:0000256" key="1">
    <source>
        <dbReference type="ARBA" id="ARBA00023015"/>
    </source>
</evidence>
<dbReference type="eggNOG" id="COG0745">
    <property type="taxonomic scope" value="Bacteria"/>
</dbReference>
<dbReference type="GO" id="GO:0003677">
    <property type="term" value="F:DNA binding"/>
    <property type="evidence" value="ECO:0007669"/>
    <property type="project" value="UniProtKB-UniRule"/>
</dbReference>
<evidence type="ECO:0000256" key="3">
    <source>
        <dbReference type="ARBA" id="ARBA00023163"/>
    </source>
</evidence>